<dbReference type="RefSeq" id="WP_255035615.1">
    <property type="nucleotide sequence ID" value="NZ_RJUF01000003.1"/>
</dbReference>
<keyword evidence="3" id="KW-1185">Reference proteome</keyword>
<gene>
    <name evidence="2" type="ORF">EGI31_02820</name>
</gene>
<organism evidence="2 3">
    <name type="scientific">Lacihabitans soyangensis</name>
    <dbReference type="NCBI Taxonomy" id="869394"/>
    <lineage>
        <taxon>Bacteria</taxon>
        <taxon>Pseudomonadati</taxon>
        <taxon>Bacteroidota</taxon>
        <taxon>Cytophagia</taxon>
        <taxon>Cytophagales</taxon>
        <taxon>Leadbetterellaceae</taxon>
        <taxon>Lacihabitans</taxon>
    </lineage>
</organism>
<dbReference type="InterPro" id="IPR036237">
    <property type="entry name" value="Xyl_isomerase-like_sf"/>
</dbReference>
<evidence type="ECO:0000313" key="2">
    <source>
        <dbReference type="EMBL" id="MCP9761873.1"/>
    </source>
</evidence>
<accession>A0AAE3KR86</accession>
<dbReference type="GO" id="GO:0016853">
    <property type="term" value="F:isomerase activity"/>
    <property type="evidence" value="ECO:0007669"/>
    <property type="project" value="UniProtKB-KW"/>
</dbReference>
<sequence>MNRKKFLQTSLGILIGSQAFSKPKNKRKFCFNTLACPDWSLQEVLTNAQKYGYKAVEIRGIKGDVDILNSPEFAPSRITDIRKMSEDYGVKILNLNSSVVLHEYEPEKRTKNLETAKRYIDLAQHLDCPYVRVFPDKFPKEKSKEFALDTIKSNYEKLIDYCKGSKVKVLLDAHGDLVWSEDLLKMMQGLDKKHVGIIWDFFNMHLITKESPQKMYETLKSYIKIVQIKDGFFKPNNTYEYTLTGKGEVPINEILRIIEKDNYKGFISFEWEKRWHPELPNPEVALPSFVEYIQKQF</sequence>
<dbReference type="SUPFAM" id="SSF51658">
    <property type="entry name" value="Xylose isomerase-like"/>
    <property type="match status" value="1"/>
</dbReference>
<evidence type="ECO:0000259" key="1">
    <source>
        <dbReference type="Pfam" id="PF01261"/>
    </source>
</evidence>
<protein>
    <submittedName>
        <fullName evidence="2">Sugar phosphate isomerase/epimerase</fullName>
    </submittedName>
</protein>
<feature type="domain" description="Xylose isomerase-like TIM barrel" evidence="1">
    <location>
        <begin position="46"/>
        <end position="280"/>
    </location>
</feature>
<evidence type="ECO:0000313" key="3">
    <source>
        <dbReference type="Proteomes" id="UP001204144"/>
    </source>
</evidence>
<dbReference type="Gene3D" id="3.20.20.150">
    <property type="entry name" value="Divalent-metal-dependent TIM barrel enzymes"/>
    <property type="match status" value="1"/>
</dbReference>
<dbReference type="EMBL" id="RJUF01000003">
    <property type="protein sequence ID" value="MCP9761873.1"/>
    <property type="molecule type" value="Genomic_DNA"/>
</dbReference>
<dbReference type="Proteomes" id="UP001204144">
    <property type="component" value="Unassembled WGS sequence"/>
</dbReference>
<proteinExistence type="predicted"/>
<dbReference type="InterPro" id="IPR013022">
    <property type="entry name" value="Xyl_isomerase-like_TIM-brl"/>
</dbReference>
<reference evidence="2 3" key="1">
    <citation type="submission" date="2018-11" db="EMBL/GenBank/DDBJ databases">
        <title>Novel bacteria species description.</title>
        <authorList>
            <person name="Han J.-H."/>
        </authorList>
    </citation>
    <scope>NUCLEOTIDE SEQUENCE [LARGE SCALE GENOMIC DNA]</scope>
    <source>
        <strain evidence="2 3">KCTC23259</strain>
    </source>
</reference>
<comment type="caution">
    <text evidence="2">The sequence shown here is derived from an EMBL/GenBank/DDBJ whole genome shotgun (WGS) entry which is preliminary data.</text>
</comment>
<dbReference type="PANTHER" id="PTHR12110">
    <property type="entry name" value="HYDROXYPYRUVATE ISOMERASE"/>
    <property type="match status" value="1"/>
</dbReference>
<dbReference type="Pfam" id="PF01261">
    <property type="entry name" value="AP_endonuc_2"/>
    <property type="match status" value="1"/>
</dbReference>
<name>A0AAE3KR86_9BACT</name>
<dbReference type="InterPro" id="IPR050312">
    <property type="entry name" value="IolE/XylAMocC-like"/>
</dbReference>
<keyword evidence="2" id="KW-0413">Isomerase</keyword>
<dbReference type="AlphaFoldDB" id="A0AAE3KR86"/>